<dbReference type="InterPro" id="IPR032528">
    <property type="entry name" value="Ribosom_S30AE_C"/>
</dbReference>
<dbReference type="FunFam" id="3.30.505.50:FF:000002">
    <property type="entry name" value="Ribosome hibernation promoting factor"/>
    <property type="match status" value="1"/>
</dbReference>
<reference evidence="6 7" key="1">
    <citation type="journal article" date="2013" name="ISME J.">
        <title>A metabolic model for members of the genus Tetrasphaera involved in enhanced biological phosphorus removal.</title>
        <authorList>
            <person name="Kristiansen R."/>
            <person name="Nguyen H.T.T."/>
            <person name="Saunders A.M."/>
            <person name="Nielsen J.L."/>
            <person name="Wimmer R."/>
            <person name="Le V.Q."/>
            <person name="McIlroy S.J."/>
            <person name="Petrovski S."/>
            <person name="Seviour R.J."/>
            <person name="Calteau A."/>
            <person name="Nielsen K.L."/>
            <person name="Nielsen P.H."/>
        </authorList>
    </citation>
    <scope>NUCLEOTIDE SEQUENCE [LARGE SCALE GENOMIC DNA]</scope>
    <source>
        <strain evidence="6 7">Ben110</strain>
    </source>
</reference>
<evidence type="ECO:0000256" key="3">
    <source>
        <dbReference type="HAMAP-Rule" id="MF_00839"/>
    </source>
</evidence>
<protein>
    <recommendedName>
        <fullName evidence="3">Ribosome hibernation promoting factor</fullName>
        <shortName evidence="3">HPF</shortName>
    </recommendedName>
</protein>
<dbReference type="Proteomes" id="UP000035763">
    <property type="component" value="Unassembled WGS sequence"/>
</dbReference>
<feature type="domain" description="Sigma 54 modulation/S30EA ribosomal protein C-terminal" evidence="5">
    <location>
        <begin position="143"/>
        <end position="193"/>
    </location>
</feature>
<evidence type="ECO:0000313" key="7">
    <source>
        <dbReference type="Proteomes" id="UP000035763"/>
    </source>
</evidence>
<dbReference type="AlphaFoldDB" id="W6K1Z7"/>
<dbReference type="PANTHER" id="PTHR33231:SF1">
    <property type="entry name" value="30S RIBOSOMAL PROTEIN"/>
    <property type="match status" value="1"/>
</dbReference>
<dbReference type="Pfam" id="PF02482">
    <property type="entry name" value="Ribosomal_S30AE"/>
    <property type="match status" value="1"/>
</dbReference>
<dbReference type="InterPro" id="IPR036567">
    <property type="entry name" value="RHF-like"/>
</dbReference>
<sequence length="206" mass="23038">MDVVISGRHQTVSDRFRDHVTERVGKVEQLAPRALRVEVLVSHEPARSKAKATERVEITCHARGPVVRAEATHDDKYAAFEQAMDKLLERLRRANDRRRVARTRGKKPAEVPLEAVLTEPAPALEVDDERDLFGAIGDSPIEVREKVHQSAPMTLAEAMAEMELVGHDFFLFQDSETGKPSVVYRRQGWNYGVIHLEVAAPAEAAS</sequence>
<feature type="coiled-coil region" evidence="4">
    <location>
        <begin position="77"/>
        <end position="104"/>
    </location>
</feature>
<dbReference type="InterPro" id="IPR003489">
    <property type="entry name" value="RHF/RaiA"/>
</dbReference>
<evidence type="ECO:0000259" key="5">
    <source>
        <dbReference type="Pfam" id="PF16321"/>
    </source>
</evidence>
<keyword evidence="1 3" id="KW-0963">Cytoplasm</keyword>
<evidence type="ECO:0000256" key="1">
    <source>
        <dbReference type="ARBA" id="ARBA00022490"/>
    </source>
</evidence>
<dbReference type="EMBL" id="CAJA01000505">
    <property type="protein sequence ID" value="CCH75527.1"/>
    <property type="molecule type" value="Genomic_DNA"/>
</dbReference>
<dbReference type="SUPFAM" id="SSF69754">
    <property type="entry name" value="Ribosome binding protein Y (YfiA homologue)"/>
    <property type="match status" value="1"/>
</dbReference>
<comment type="function">
    <text evidence="3">Required for dimerization of active 70S ribosomes into 100S ribosomes in stationary phase; 100S ribosomes are translationally inactive and sometimes present during exponential growth.</text>
</comment>
<dbReference type="InterPro" id="IPR050574">
    <property type="entry name" value="HPF/YfiA_ribosome-assoc"/>
</dbReference>
<proteinExistence type="inferred from homology"/>
<dbReference type="PANTHER" id="PTHR33231">
    <property type="entry name" value="30S RIBOSOMAL PROTEIN"/>
    <property type="match status" value="1"/>
</dbReference>
<dbReference type="Gene3D" id="3.30.505.50">
    <property type="entry name" value="Sigma 54 modulation/S30EA ribosomal protein, C-terminal domain"/>
    <property type="match status" value="1"/>
</dbReference>
<dbReference type="Gene3D" id="3.30.160.100">
    <property type="entry name" value="Ribosome hibernation promotion factor-like"/>
    <property type="match status" value="1"/>
</dbReference>
<keyword evidence="7" id="KW-1185">Reference proteome</keyword>
<accession>W6K1Z7</accession>
<dbReference type="CDD" id="cd00552">
    <property type="entry name" value="RaiA"/>
    <property type="match status" value="1"/>
</dbReference>
<dbReference type="Pfam" id="PF16321">
    <property type="entry name" value="Ribosom_S30AE_C"/>
    <property type="match status" value="1"/>
</dbReference>
<name>W6K1Z7_9MICO</name>
<evidence type="ECO:0000313" key="6">
    <source>
        <dbReference type="EMBL" id="CCH75527.1"/>
    </source>
</evidence>
<comment type="subunit">
    <text evidence="3">Interacts with 100S ribosomes.</text>
</comment>
<comment type="similarity">
    <text evidence="3">Belongs to the HPF/YfiA ribosome-associated protein family. Long HPF subfamily.</text>
</comment>
<keyword evidence="2 3" id="KW-0810">Translation regulation</keyword>
<dbReference type="STRING" id="1193182.BN11_780012"/>
<dbReference type="GO" id="GO:0045900">
    <property type="term" value="P:negative regulation of translational elongation"/>
    <property type="evidence" value="ECO:0007669"/>
    <property type="project" value="TreeGrafter"/>
</dbReference>
<comment type="caution">
    <text evidence="6">The sequence shown here is derived from an EMBL/GenBank/DDBJ whole genome shotgun (WGS) entry which is preliminary data.</text>
</comment>
<dbReference type="HAMAP" id="MF_00839">
    <property type="entry name" value="HPF"/>
    <property type="match status" value="1"/>
</dbReference>
<evidence type="ECO:0000256" key="4">
    <source>
        <dbReference type="SAM" id="Coils"/>
    </source>
</evidence>
<dbReference type="InterPro" id="IPR034694">
    <property type="entry name" value="HPF_long/plastid"/>
</dbReference>
<gene>
    <name evidence="3" type="primary">hpf</name>
    <name evidence="6" type="ORF">BN11_780012</name>
</gene>
<dbReference type="RefSeq" id="WP_048696088.1">
    <property type="nucleotide sequence ID" value="NZ_HG764815.1"/>
</dbReference>
<dbReference type="NCBIfam" id="TIGR00741">
    <property type="entry name" value="yfiA"/>
    <property type="match status" value="1"/>
</dbReference>
<keyword evidence="4" id="KW-0175">Coiled coil</keyword>
<organism evidence="6 7">
    <name type="scientific">Nostocoides australiense Ben110</name>
    <dbReference type="NCBI Taxonomy" id="1193182"/>
    <lineage>
        <taxon>Bacteria</taxon>
        <taxon>Bacillati</taxon>
        <taxon>Actinomycetota</taxon>
        <taxon>Actinomycetes</taxon>
        <taxon>Micrococcales</taxon>
        <taxon>Intrasporangiaceae</taxon>
        <taxon>Nostocoides</taxon>
    </lineage>
</organism>
<dbReference type="GO" id="GO:0043024">
    <property type="term" value="F:ribosomal small subunit binding"/>
    <property type="evidence" value="ECO:0007669"/>
    <property type="project" value="TreeGrafter"/>
</dbReference>
<comment type="subcellular location">
    <subcellularLocation>
        <location evidence="3">Cytoplasm</location>
    </subcellularLocation>
</comment>
<dbReference type="InterPro" id="IPR038416">
    <property type="entry name" value="Ribosom_S30AE_C_sf"/>
</dbReference>
<evidence type="ECO:0000256" key="2">
    <source>
        <dbReference type="ARBA" id="ARBA00022845"/>
    </source>
</evidence>
<dbReference type="GO" id="GO:0022627">
    <property type="term" value="C:cytosolic small ribosomal subunit"/>
    <property type="evidence" value="ECO:0007669"/>
    <property type="project" value="TreeGrafter"/>
</dbReference>
<dbReference type="OrthoDB" id="9794975at2"/>